<gene>
    <name evidence="2" type="ORF">DSM104329_04517</name>
</gene>
<accession>A0A9E6Y1B0</accession>
<dbReference type="KEGG" id="sbae:DSM104329_04517"/>
<reference evidence="2" key="1">
    <citation type="journal article" date="2022" name="Int. J. Syst. Evol. Microbiol.">
        <title>Pseudomonas aegrilactucae sp. nov. and Pseudomonas morbosilactucae sp. nov., pathogens causing bacterial rot of lettuce in Japan.</title>
        <authorList>
            <person name="Sawada H."/>
            <person name="Fujikawa T."/>
            <person name="Satou M."/>
        </authorList>
    </citation>
    <scope>NUCLEOTIDE SEQUENCE</scope>
    <source>
        <strain evidence="2">0166_1</strain>
    </source>
</reference>
<protein>
    <recommendedName>
        <fullName evidence="4">Asl1-like glycosyl hydrolase catalytic domain-containing protein</fullName>
    </recommendedName>
</protein>
<dbReference type="RefSeq" id="WP_259312127.1">
    <property type="nucleotide sequence ID" value="NZ_CP087164.1"/>
</dbReference>
<organism evidence="2 3">
    <name type="scientific">Capillimicrobium parvum</name>
    <dbReference type="NCBI Taxonomy" id="2884022"/>
    <lineage>
        <taxon>Bacteria</taxon>
        <taxon>Bacillati</taxon>
        <taxon>Actinomycetota</taxon>
        <taxon>Thermoleophilia</taxon>
        <taxon>Solirubrobacterales</taxon>
        <taxon>Capillimicrobiaceae</taxon>
        <taxon>Capillimicrobium</taxon>
    </lineage>
</organism>
<dbReference type="SUPFAM" id="SSF51445">
    <property type="entry name" value="(Trans)glycosidases"/>
    <property type="match status" value="1"/>
</dbReference>
<sequence length="366" mass="38590">MNAGITEANPHLVAPGPQPGAFTPWRDRLQALQPRYLRILVDWRRVQPTPSQGPDWSQPADGCLRGIPPCAAFSGIADELRAAAAAQMVPVIVILGTPDWAASPPAGCESERAGAAARMPADLEAYRVLIRSLLELGAGERIALPWWSPWNEPNHPLFFGPQRAACDADRAPQSPDRYAELVRAARAELDAAPGDQRIVLGEVAGFDAPRANAVGSAEFARALPDDVVCGAGVWAQHAYAKVAGELAADAADPAAQPGAPRILRGVTDALDAHACPGGPLPVWITETGASSQDGRDGCEAMARALAVWSDDPRVDVAFQYTFREDTAFRVGLANPRLTRLEPAYGAWRALATGGLGDPAAACAGQQ</sequence>
<keyword evidence="3" id="KW-1185">Reference proteome</keyword>
<evidence type="ECO:0008006" key="4">
    <source>
        <dbReference type="Google" id="ProtNLM"/>
    </source>
</evidence>
<evidence type="ECO:0000313" key="3">
    <source>
        <dbReference type="Proteomes" id="UP001162834"/>
    </source>
</evidence>
<dbReference type="EMBL" id="CP087164">
    <property type="protein sequence ID" value="UGS38095.1"/>
    <property type="molecule type" value="Genomic_DNA"/>
</dbReference>
<dbReference type="Proteomes" id="UP001162834">
    <property type="component" value="Chromosome"/>
</dbReference>
<evidence type="ECO:0000313" key="2">
    <source>
        <dbReference type="EMBL" id="UGS38095.1"/>
    </source>
</evidence>
<dbReference type="Gene3D" id="3.20.20.80">
    <property type="entry name" value="Glycosidases"/>
    <property type="match status" value="1"/>
</dbReference>
<feature type="region of interest" description="Disordered" evidence="1">
    <location>
        <begin position="1"/>
        <end position="20"/>
    </location>
</feature>
<evidence type="ECO:0000256" key="1">
    <source>
        <dbReference type="SAM" id="MobiDB-lite"/>
    </source>
</evidence>
<name>A0A9E6Y1B0_9ACTN</name>
<proteinExistence type="predicted"/>
<dbReference type="InterPro" id="IPR017853">
    <property type="entry name" value="GH"/>
</dbReference>
<dbReference type="AlphaFoldDB" id="A0A9E6Y1B0"/>